<dbReference type="InParanoid" id="G0P920"/>
<dbReference type="Proteomes" id="UP000008068">
    <property type="component" value="Unassembled WGS sequence"/>
</dbReference>
<evidence type="ECO:0000256" key="1">
    <source>
        <dbReference type="SAM" id="MobiDB-lite"/>
    </source>
</evidence>
<accession>G0P920</accession>
<sequence>MAKLLRKYHMIPYDEGGSIEAAKLFMDKILNDPNLDDTAKVRFFQDLLYKIRQHIDLPIVNTDVLDIIRQNFEYHSPNPPPPSPSPSPPPSPPPKKEVKSEPPKPKQEPKPPKQEPKPPKQEPKPEPKPEQIQEDELMEGLLQAETVGAPVKSVGRTRNKKKKDKKKAKLAELKKKVKEEEEVPETKPEPIGAPVKSIGKTRNQEKKAKKKAKLATQRSKIKKEEEDFDEGVTPVYTQPINTYSPFYGPPEVEPKTKRKMDSDEGPSRKEIKKEIKKEPKREIKKEIKKEPKREIKREIKQEIEEKPIKKEIIRSEPIKQETRDTRQLQQEAFRRTLKKRSQKSFVPVEEKKPKGVYGDYVKTPYKKPKGEGKKRRTTGRGAPAGNRLYCRLAKKAIKDAWSNTQHPCAFTSVTNIHKYLKGRFKSLKYEDVEKVLEDVESFTLHRPTQKRFPRLKTTAPGLFTYLQIDLADMSKYKSSNDGVTFLLTIIDIYSRRLFVKPLKSKSGSEVTEALAEVFKEIGTSPIHVYADEGKEFYNTHVAALFKEEGVVLISPKSDLKCAVIERANRTLKTRLAKYMTSKYAYKYINVLQKVVKGINNSINRGIGKKPVDVENGDFIIPLPDRKPVNRIKFKVGDHVRISAKKGTFDKGYEQGWTTEIYVVSRVIERKPVVYNLVDTNGEEIEGIFYTRELTKCTYDPNTVYRIEKVLETRVWKGKKQSKVKWEGYPLSFASWINTDSMINV</sequence>
<dbReference type="SUPFAM" id="SSF54160">
    <property type="entry name" value="Chromo domain-like"/>
    <property type="match status" value="1"/>
</dbReference>
<dbReference type="PROSITE" id="PS50994">
    <property type="entry name" value="INTEGRASE"/>
    <property type="match status" value="1"/>
</dbReference>
<evidence type="ECO:0000313" key="5">
    <source>
        <dbReference type="Proteomes" id="UP000008068"/>
    </source>
</evidence>
<reference evidence="5" key="1">
    <citation type="submission" date="2011-07" db="EMBL/GenBank/DDBJ databases">
        <authorList>
            <consortium name="Caenorhabditis brenneri Sequencing and Analysis Consortium"/>
            <person name="Wilson R.K."/>
        </authorList>
    </citation>
    <scope>NUCLEOTIDE SEQUENCE [LARGE SCALE GENOMIC DNA]</scope>
    <source>
        <strain evidence="5">PB2801</strain>
    </source>
</reference>
<keyword evidence="5" id="KW-1185">Reference proteome</keyword>
<dbReference type="EMBL" id="GL380143">
    <property type="protein sequence ID" value="EGT48086.1"/>
    <property type="molecule type" value="Genomic_DNA"/>
</dbReference>
<feature type="region of interest" description="Disordered" evidence="1">
    <location>
        <begin position="72"/>
        <end position="292"/>
    </location>
</feature>
<evidence type="ECO:0000259" key="3">
    <source>
        <dbReference type="PROSITE" id="PS50994"/>
    </source>
</evidence>
<feature type="compositionally biased region" description="Basic and acidic residues" evidence="1">
    <location>
        <begin position="169"/>
        <end position="188"/>
    </location>
</feature>
<feature type="domain" description="Chromo" evidence="2">
    <location>
        <begin position="704"/>
        <end position="744"/>
    </location>
</feature>
<dbReference type="CDD" id="cd00024">
    <property type="entry name" value="CD_CSD"/>
    <property type="match status" value="1"/>
</dbReference>
<dbReference type="AlphaFoldDB" id="G0P920"/>
<dbReference type="HOGENOM" id="CLU_017368_1_0_1"/>
<feature type="compositionally biased region" description="Basic and acidic residues" evidence="1">
    <location>
        <begin position="94"/>
        <end position="131"/>
    </location>
</feature>
<feature type="region of interest" description="Disordered" evidence="1">
    <location>
        <begin position="359"/>
        <end position="383"/>
    </location>
</feature>
<dbReference type="InterPro" id="IPR036397">
    <property type="entry name" value="RNaseH_sf"/>
</dbReference>
<evidence type="ECO:0008006" key="6">
    <source>
        <dbReference type="Google" id="ProtNLM"/>
    </source>
</evidence>
<dbReference type="STRING" id="135651.G0P920"/>
<dbReference type="Gene3D" id="3.30.420.10">
    <property type="entry name" value="Ribonuclease H-like superfamily/Ribonuclease H"/>
    <property type="match status" value="1"/>
</dbReference>
<feature type="compositionally biased region" description="Polar residues" evidence="1">
    <location>
        <begin position="235"/>
        <end position="244"/>
    </location>
</feature>
<dbReference type="PANTHER" id="PTHR46585:SF1">
    <property type="entry name" value="CHROMO DOMAIN-CONTAINING PROTEIN"/>
    <property type="match status" value="1"/>
</dbReference>
<protein>
    <recommendedName>
        <fullName evidence="6">Integrase catalytic domain-containing protein</fullName>
    </recommendedName>
</protein>
<proteinExistence type="predicted"/>
<dbReference type="Gene3D" id="2.40.50.40">
    <property type="match status" value="1"/>
</dbReference>
<dbReference type="GO" id="GO:0015074">
    <property type="term" value="P:DNA integration"/>
    <property type="evidence" value="ECO:0007669"/>
    <property type="project" value="InterPro"/>
</dbReference>
<feature type="compositionally biased region" description="Pro residues" evidence="1">
    <location>
        <begin position="77"/>
        <end position="93"/>
    </location>
</feature>
<dbReference type="GO" id="GO:0003676">
    <property type="term" value="F:nucleic acid binding"/>
    <property type="evidence" value="ECO:0007669"/>
    <property type="project" value="InterPro"/>
</dbReference>
<dbReference type="InterPro" id="IPR016197">
    <property type="entry name" value="Chromo-like_dom_sf"/>
</dbReference>
<evidence type="ECO:0000259" key="2">
    <source>
        <dbReference type="PROSITE" id="PS50013"/>
    </source>
</evidence>
<dbReference type="InterPro" id="IPR012337">
    <property type="entry name" value="RNaseH-like_sf"/>
</dbReference>
<feature type="domain" description="Integrase catalytic" evidence="3">
    <location>
        <begin position="456"/>
        <end position="618"/>
    </location>
</feature>
<evidence type="ECO:0000313" key="4">
    <source>
        <dbReference type="EMBL" id="EGT48086.1"/>
    </source>
</evidence>
<dbReference type="InterPro" id="IPR001584">
    <property type="entry name" value="Integrase_cat-core"/>
</dbReference>
<gene>
    <name evidence="4" type="ORF">CAEBREN_32259</name>
</gene>
<dbReference type="InterPro" id="IPR000953">
    <property type="entry name" value="Chromo/chromo_shadow_dom"/>
</dbReference>
<name>G0P920_CAEBE</name>
<dbReference type="PANTHER" id="PTHR46585">
    <property type="entry name" value="INTEGRASE CORE DOMAIN CONTAINING PROTEIN"/>
    <property type="match status" value="1"/>
</dbReference>
<dbReference type="SUPFAM" id="SSF53098">
    <property type="entry name" value="Ribonuclease H-like"/>
    <property type="match status" value="1"/>
</dbReference>
<dbReference type="eggNOG" id="KOG0017">
    <property type="taxonomic scope" value="Eukaryota"/>
</dbReference>
<feature type="compositionally biased region" description="Basic residues" evidence="1">
    <location>
        <begin position="364"/>
        <end position="378"/>
    </location>
</feature>
<dbReference type="PROSITE" id="PS50013">
    <property type="entry name" value="CHROMO_2"/>
    <property type="match status" value="1"/>
</dbReference>
<feature type="compositionally biased region" description="Basic and acidic residues" evidence="1">
    <location>
        <begin position="252"/>
        <end position="292"/>
    </location>
</feature>
<organism evidence="5">
    <name type="scientific">Caenorhabditis brenneri</name>
    <name type="common">Nematode worm</name>
    <dbReference type="NCBI Taxonomy" id="135651"/>
    <lineage>
        <taxon>Eukaryota</taxon>
        <taxon>Metazoa</taxon>
        <taxon>Ecdysozoa</taxon>
        <taxon>Nematoda</taxon>
        <taxon>Chromadorea</taxon>
        <taxon>Rhabditida</taxon>
        <taxon>Rhabditina</taxon>
        <taxon>Rhabditomorpha</taxon>
        <taxon>Rhabditoidea</taxon>
        <taxon>Rhabditidae</taxon>
        <taxon>Peloderinae</taxon>
        <taxon>Caenorhabditis</taxon>
    </lineage>
</organism>
<feature type="compositionally biased region" description="Basic residues" evidence="1">
    <location>
        <begin position="155"/>
        <end position="168"/>
    </location>
</feature>
<dbReference type="OrthoDB" id="5873082at2759"/>
<dbReference type="PRINTS" id="PR01217">
    <property type="entry name" value="PRICHEXTENSN"/>
</dbReference>